<keyword evidence="1" id="KW-0472">Membrane</keyword>
<feature type="transmembrane region" description="Helical" evidence="1">
    <location>
        <begin position="169"/>
        <end position="187"/>
    </location>
</feature>
<feature type="transmembrane region" description="Helical" evidence="1">
    <location>
        <begin position="135"/>
        <end position="157"/>
    </location>
</feature>
<evidence type="ECO:0008006" key="3">
    <source>
        <dbReference type="Google" id="ProtNLM"/>
    </source>
</evidence>
<dbReference type="Pfam" id="PF14808">
    <property type="entry name" value="TMEM164"/>
    <property type="match status" value="1"/>
</dbReference>
<dbReference type="NCBIfam" id="TIGR02206">
    <property type="entry name" value="intg_mem_TP0381"/>
    <property type="match status" value="1"/>
</dbReference>
<keyword evidence="1" id="KW-0812">Transmembrane</keyword>
<evidence type="ECO:0000256" key="1">
    <source>
        <dbReference type="SAM" id="Phobius"/>
    </source>
</evidence>
<feature type="transmembrane region" description="Helical" evidence="1">
    <location>
        <begin position="22"/>
        <end position="39"/>
    </location>
</feature>
<feature type="transmembrane region" description="Helical" evidence="1">
    <location>
        <begin position="79"/>
        <end position="98"/>
    </location>
</feature>
<evidence type="ECO:0000313" key="2">
    <source>
        <dbReference type="EMBL" id="SVA83075.1"/>
    </source>
</evidence>
<dbReference type="EMBL" id="UINC01019599">
    <property type="protein sequence ID" value="SVA83075.1"/>
    <property type="molecule type" value="Genomic_DNA"/>
</dbReference>
<reference evidence="2" key="1">
    <citation type="submission" date="2018-05" db="EMBL/GenBank/DDBJ databases">
        <authorList>
            <person name="Lanie J.A."/>
            <person name="Ng W.-L."/>
            <person name="Kazmierczak K.M."/>
            <person name="Andrzejewski T.M."/>
            <person name="Davidsen T.M."/>
            <person name="Wayne K.J."/>
            <person name="Tettelin H."/>
            <person name="Glass J.I."/>
            <person name="Rusch D."/>
            <person name="Podicherti R."/>
            <person name="Tsui H.-C.T."/>
            <person name="Winkler M.E."/>
        </authorList>
    </citation>
    <scope>NUCLEOTIDE SEQUENCE</scope>
</reference>
<feature type="transmembrane region" description="Helical" evidence="1">
    <location>
        <begin position="216"/>
        <end position="241"/>
    </location>
</feature>
<dbReference type="AlphaFoldDB" id="A0A381Z1E8"/>
<dbReference type="InterPro" id="IPR011737">
    <property type="entry name" value="CHP02206_TP0381"/>
</dbReference>
<accession>A0A381Z1E8</accession>
<organism evidence="2">
    <name type="scientific">marine metagenome</name>
    <dbReference type="NCBI Taxonomy" id="408172"/>
    <lineage>
        <taxon>unclassified sequences</taxon>
        <taxon>metagenomes</taxon>
        <taxon>ecological metagenomes</taxon>
    </lineage>
</organism>
<feature type="transmembrane region" description="Helical" evidence="1">
    <location>
        <begin position="51"/>
        <end position="73"/>
    </location>
</feature>
<protein>
    <recommendedName>
        <fullName evidence="3">TIGR02206 family membrane protein</fullName>
    </recommendedName>
</protein>
<feature type="transmembrane region" description="Helical" evidence="1">
    <location>
        <begin position="105"/>
        <end position="123"/>
    </location>
</feature>
<sequence>MREAVYHYLYGDTSFEIFGTDHLWGIIVSALLIVIIPWISVKYLNRSSQKYLGIIIGYIVMLNYPVWVILEIIAGSFDISLHLPVHLCRVANLLIPLVMIKRNFLTFEILFFWGLSGTLQGAITPDISAGFPHFHYFRFWVGHNGIILALIYAVVVFKMRPTLHSLWKSFVALNIFLILAVIVNLILDANYFWICGKPITPTGEHVPSILDFMGPWPWYILSAEFVALFHFILAYSPFYFLNKNGKNK</sequence>
<name>A0A381Z1E8_9ZZZZ</name>
<proteinExistence type="predicted"/>
<gene>
    <name evidence="2" type="ORF">METZ01_LOCUS135929</name>
</gene>
<keyword evidence="1" id="KW-1133">Transmembrane helix</keyword>